<dbReference type="GO" id="GO:0032259">
    <property type="term" value="P:methylation"/>
    <property type="evidence" value="ECO:0007669"/>
    <property type="project" value="UniProtKB-KW"/>
</dbReference>
<dbReference type="Gene3D" id="1.10.287.1120">
    <property type="entry name" value="Bipartite methylase S protein"/>
    <property type="match status" value="1"/>
</dbReference>
<gene>
    <name evidence="13" type="ORF">BXY80_2714</name>
</gene>
<dbReference type="Pfam" id="PF12161">
    <property type="entry name" value="HsdM_N"/>
    <property type="match status" value="1"/>
</dbReference>
<evidence type="ECO:0000256" key="6">
    <source>
        <dbReference type="ARBA" id="ARBA00022691"/>
    </source>
</evidence>
<dbReference type="InterPro" id="IPR029063">
    <property type="entry name" value="SAM-dependent_MTases_sf"/>
</dbReference>
<dbReference type="Gene3D" id="1.20.1260.30">
    <property type="match status" value="1"/>
</dbReference>
<feature type="domain" description="DNA methylase adenine-specific" evidence="11">
    <location>
        <begin position="153"/>
        <end position="456"/>
    </location>
</feature>
<comment type="catalytic activity">
    <reaction evidence="9">
        <text>a 2'-deoxyadenosine in DNA + S-adenosyl-L-methionine = an N(6)-methyl-2'-deoxyadenosine in DNA + S-adenosyl-L-homocysteine + H(+)</text>
        <dbReference type="Rhea" id="RHEA:15197"/>
        <dbReference type="Rhea" id="RHEA-COMP:12418"/>
        <dbReference type="Rhea" id="RHEA-COMP:12419"/>
        <dbReference type="ChEBI" id="CHEBI:15378"/>
        <dbReference type="ChEBI" id="CHEBI:57856"/>
        <dbReference type="ChEBI" id="CHEBI:59789"/>
        <dbReference type="ChEBI" id="CHEBI:90615"/>
        <dbReference type="ChEBI" id="CHEBI:90616"/>
        <dbReference type="EC" id="2.1.1.72"/>
    </reaction>
</comment>
<dbReference type="InterPro" id="IPR044946">
    <property type="entry name" value="Restrct_endonuc_typeI_TRD_sf"/>
</dbReference>
<evidence type="ECO:0000256" key="7">
    <source>
        <dbReference type="ARBA" id="ARBA00022747"/>
    </source>
</evidence>
<dbReference type="InterPro" id="IPR002052">
    <property type="entry name" value="DNA_methylase_N6_adenine_CS"/>
</dbReference>
<dbReference type="GO" id="GO:0003677">
    <property type="term" value="F:DNA binding"/>
    <property type="evidence" value="ECO:0007669"/>
    <property type="project" value="UniProtKB-KW"/>
</dbReference>
<evidence type="ECO:0000256" key="4">
    <source>
        <dbReference type="ARBA" id="ARBA00022603"/>
    </source>
</evidence>
<name>A0A420DF25_9FLAO</name>
<evidence type="ECO:0000256" key="3">
    <source>
        <dbReference type="ARBA" id="ARBA00011900"/>
    </source>
</evidence>
<evidence type="ECO:0000313" key="13">
    <source>
        <dbReference type="EMBL" id="RKE90247.1"/>
    </source>
</evidence>
<evidence type="ECO:0000256" key="2">
    <source>
        <dbReference type="ARBA" id="ARBA00010923"/>
    </source>
</evidence>
<dbReference type="InterPro" id="IPR000055">
    <property type="entry name" value="Restrct_endonuc_typeI_TRD"/>
</dbReference>
<dbReference type="InterPro" id="IPR051537">
    <property type="entry name" value="DNA_Adenine_Mtase"/>
</dbReference>
<comment type="similarity">
    <text evidence="2">Belongs to the type-I restriction system S methylase family.</text>
</comment>
<keyword evidence="4 13" id="KW-0489">Methyltransferase</keyword>
<evidence type="ECO:0000256" key="8">
    <source>
        <dbReference type="ARBA" id="ARBA00023125"/>
    </source>
</evidence>
<dbReference type="Gene3D" id="3.40.50.150">
    <property type="entry name" value="Vaccinia Virus protein VP39"/>
    <property type="match status" value="1"/>
</dbReference>
<dbReference type="InterPro" id="IPR038333">
    <property type="entry name" value="T1MK-like_N_sf"/>
</dbReference>
<dbReference type="Gene3D" id="3.90.220.20">
    <property type="entry name" value="DNA methylase specificity domains"/>
    <property type="match status" value="1"/>
</dbReference>
<dbReference type="RefSeq" id="WP_162843321.1">
    <property type="nucleotide sequence ID" value="NZ_RAQJ01000008.1"/>
</dbReference>
<organism evidence="13 14">
    <name type="scientific">Ichthyenterobacterium magnum</name>
    <dbReference type="NCBI Taxonomy" id="1230530"/>
    <lineage>
        <taxon>Bacteria</taxon>
        <taxon>Pseudomonadati</taxon>
        <taxon>Bacteroidota</taxon>
        <taxon>Flavobacteriia</taxon>
        <taxon>Flavobacteriales</taxon>
        <taxon>Flavobacteriaceae</taxon>
        <taxon>Ichthyenterobacterium</taxon>
    </lineage>
</organism>
<keyword evidence="14" id="KW-1185">Reference proteome</keyword>
<dbReference type="PROSITE" id="PS00092">
    <property type="entry name" value="N6_MTASE"/>
    <property type="match status" value="1"/>
</dbReference>
<feature type="domain" description="Type I restriction modification DNA specificity" evidence="10">
    <location>
        <begin position="495"/>
        <end position="656"/>
    </location>
</feature>
<dbReference type="InterPro" id="IPR003356">
    <property type="entry name" value="DNA_methylase_A-5"/>
</dbReference>
<evidence type="ECO:0000256" key="9">
    <source>
        <dbReference type="ARBA" id="ARBA00047942"/>
    </source>
</evidence>
<evidence type="ECO:0000259" key="12">
    <source>
        <dbReference type="Pfam" id="PF12161"/>
    </source>
</evidence>
<dbReference type="GO" id="GO:0009307">
    <property type="term" value="P:DNA restriction-modification system"/>
    <property type="evidence" value="ECO:0007669"/>
    <property type="project" value="UniProtKB-KW"/>
</dbReference>
<keyword evidence="5" id="KW-0808">Transferase</keyword>
<dbReference type="PRINTS" id="PR00507">
    <property type="entry name" value="N12N6MTFRASE"/>
</dbReference>
<sequence>MFEQTFKNIDDLLYKDSGADSELDYIGQTSWVMFLRYLDELEQDKADEAELKGEEYKFILDEEYRWPNWAMPKGADGKLDHHKAMTGPDLVQFVDNRLFPYLAEFKQKADNPKTIEYKIGEIFSELKNKIQSGYNLREILEYADELPFRASTDKHELSHLYESKIKNMGNAGRNGGQYYTPRPLIRAMINVVDPQIGEKIYDGAAGSCGFLCEAYEYMYERMEKTTDNLKTLQEETLYGKEKKNLAYVIGIMNMILHGIEAPNIIHVNTLGENIRDIQEKNRYHVILANPPFGGKERKEVQQNFDIKTGETASLFLQHFIKSLKAGGRAAIVIKNTFLSNADNASISLRKHLLESCDLHTILDLPVGTFTGVGQKTVVLFFTKGSPTKKIWTYELKVDRSLGKRSPLADNDLVEFLEKQNNFEVSDNSWFTHVSEIDENSFDLKISNPNKADEISDRLPNDIVEEITSLNDETNQLLNDGFFQRYLQALDSNRQEEWEISTLGQSCDFFNGKAHEKAIDINGDFVVVNSKFISTEGEVRKFTQNQIFPLFENDVVLVMSDVPNGKALAKCFLIDEDDKYSLNQRICAIRSDRFNSKFLYYQLNRNKHYLKFNNGENQTNLRKSDILDCPLIIPPIEIQNQIVEVLDRMKEITDQVELNIKANSALIEELKLSVSGLPFLIENNELAEN</sequence>
<evidence type="ECO:0000256" key="5">
    <source>
        <dbReference type="ARBA" id="ARBA00022679"/>
    </source>
</evidence>
<dbReference type="InterPro" id="IPR022749">
    <property type="entry name" value="D12N6_MeTrfase_N"/>
</dbReference>
<dbReference type="Pfam" id="PF01420">
    <property type="entry name" value="Methylase_S"/>
    <property type="match status" value="1"/>
</dbReference>
<dbReference type="GO" id="GO:0009007">
    <property type="term" value="F:site-specific DNA-methyltransferase (adenine-specific) activity"/>
    <property type="evidence" value="ECO:0007669"/>
    <property type="project" value="UniProtKB-EC"/>
</dbReference>
<comment type="caution">
    <text evidence="13">The sequence shown here is derived from an EMBL/GenBank/DDBJ whole genome shotgun (WGS) entry which is preliminary data.</text>
</comment>
<dbReference type="EC" id="2.1.1.72" evidence="3"/>
<dbReference type="Proteomes" id="UP000284892">
    <property type="component" value="Unassembled WGS sequence"/>
</dbReference>
<evidence type="ECO:0000313" key="14">
    <source>
        <dbReference type="Proteomes" id="UP000284892"/>
    </source>
</evidence>
<evidence type="ECO:0000259" key="11">
    <source>
        <dbReference type="Pfam" id="PF02384"/>
    </source>
</evidence>
<dbReference type="SUPFAM" id="SSF116734">
    <property type="entry name" value="DNA methylase specificity domain"/>
    <property type="match status" value="1"/>
</dbReference>
<comment type="similarity">
    <text evidence="1">Belongs to the N(4)/N(6)-methyltransferase family.</text>
</comment>
<accession>A0A420DF25</accession>
<dbReference type="SUPFAM" id="SSF53335">
    <property type="entry name" value="S-adenosyl-L-methionine-dependent methyltransferases"/>
    <property type="match status" value="1"/>
</dbReference>
<keyword evidence="8" id="KW-0238">DNA-binding</keyword>
<feature type="domain" description="N6 adenine-specific DNA methyltransferase N-terminal" evidence="12">
    <location>
        <begin position="21"/>
        <end position="139"/>
    </location>
</feature>
<dbReference type="Pfam" id="PF02384">
    <property type="entry name" value="N6_Mtase"/>
    <property type="match status" value="1"/>
</dbReference>
<evidence type="ECO:0000259" key="10">
    <source>
        <dbReference type="Pfam" id="PF01420"/>
    </source>
</evidence>
<reference evidence="13 14" key="1">
    <citation type="submission" date="2018-09" db="EMBL/GenBank/DDBJ databases">
        <title>Genomic Encyclopedia of Archaeal and Bacterial Type Strains, Phase II (KMG-II): from individual species to whole genera.</title>
        <authorList>
            <person name="Goeker M."/>
        </authorList>
    </citation>
    <scope>NUCLEOTIDE SEQUENCE [LARGE SCALE GENOMIC DNA]</scope>
    <source>
        <strain evidence="13 14">DSM 26283</strain>
    </source>
</reference>
<protein>
    <recommendedName>
        <fullName evidence="3">site-specific DNA-methyltransferase (adenine-specific)</fullName>
        <ecNumber evidence="3">2.1.1.72</ecNumber>
    </recommendedName>
</protein>
<dbReference type="EMBL" id="RAQJ01000008">
    <property type="protein sequence ID" value="RKE90247.1"/>
    <property type="molecule type" value="Genomic_DNA"/>
</dbReference>
<dbReference type="AlphaFoldDB" id="A0A420DF25"/>
<dbReference type="PANTHER" id="PTHR42933">
    <property type="entry name" value="SLR6095 PROTEIN"/>
    <property type="match status" value="1"/>
</dbReference>
<dbReference type="PANTHER" id="PTHR42933:SF4">
    <property type="entry name" value="TYPE I RESTRICTION ENZYME ECOKI METHYLASE SUBUNIT"/>
    <property type="match status" value="1"/>
</dbReference>
<evidence type="ECO:0000256" key="1">
    <source>
        <dbReference type="ARBA" id="ARBA00006594"/>
    </source>
</evidence>
<keyword evidence="7" id="KW-0680">Restriction system</keyword>
<proteinExistence type="inferred from homology"/>
<dbReference type="GO" id="GO:0008170">
    <property type="term" value="F:N-methyltransferase activity"/>
    <property type="evidence" value="ECO:0007669"/>
    <property type="project" value="InterPro"/>
</dbReference>
<keyword evidence="6" id="KW-0949">S-adenosyl-L-methionine</keyword>